<dbReference type="EMBL" id="JACRYL010000005">
    <property type="protein sequence ID" value="MBC6110219.1"/>
    <property type="molecule type" value="Genomic_DNA"/>
</dbReference>
<comment type="caution">
    <text evidence="2">The sequence shown here is derived from an EMBL/GenBank/DDBJ whole genome shotgun (WGS) entry which is preliminary data.</text>
</comment>
<name>A0ABR7KQ45_9SPHI</name>
<keyword evidence="1" id="KW-1133">Transmembrane helix</keyword>
<accession>A0ABR7KQ45</accession>
<sequence>MKFSDNLQKLLPFGYLFLVVLGILKESIFYYQIDINILKYSNLMDILISPIATLTSNLVVFIAVIIFSIILYAYPAFLAKKLDKKWAQKLSGLKNSETLSEDQVKNHFTNFFAVLLACGLFSFFIGIGFGQGKVLAKRINNSSVKYDHILNYNSGEAEIIYLIDVNSVYYFYVSKGSKTIKLAPIGSVKNIELTLNKRLK</sequence>
<proteinExistence type="predicted"/>
<keyword evidence="1" id="KW-0472">Membrane</keyword>
<feature type="transmembrane region" description="Helical" evidence="1">
    <location>
        <begin position="108"/>
        <end position="129"/>
    </location>
</feature>
<organism evidence="2 3">
    <name type="scientific">Pedobacter fastidiosus</name>
    <dbReference type="NCBI Taxonomy" id="2765361"/>
    <lineage>
        <taxon>Bacteria</taxon>
        <taxon>Pseudomonadati</taxon>
        <taxon>Bacteroidota</taxon>
        <taxon>Sphingobacteriia</taxon>
        <taxon>Sphingobacteriales</taxon>
        <taxon>Sphingobacteriaceae</taxon>
        <taxon>Pedobacter</taxon>
    </lineage>
</organism>
<gene>
    <name evidence="2" type="ORF">H7U22_07265</name>
</gene>
<feature type="transmembrane region" description="Helical" evidence="1">
    <location>
        <begin position="12"/>
        <end position="31"/>
    </location>
</feature>
<evidence type="ECO:0000313" key="3">
    <source>
        <dbReference type="Proteomes" id="UP000652755"/>
    </source>
</evidence>
<keyword evidence="3" id="KW-1185">Reference proteome</keyword>
<feature type="transmembrane region" description="Helical" evidence="1">
    <location>
        <begin position="51"/>
        <end position="74"/>
    </location>
</feature>
<reference evidence="2 3" key="1">
    <citation type="submission" date="2020-08" db="EMBL/GenBank/DDBJ databases">
        <authorList>
            <person name="Sun Q."/>
            <person name="Inoue M."/>
        </authorList>
    </citation>
    <scope>NUCLEOTIDE SEQUENCE [LARGE SCALE GENOMIC DNA]</scope>
    <source>
        <strain evidence="2 3">CCM 8938</strain>
    </source>
</reference>
<dbReference type="RefSeq" id="WP_187070694.1">
    <property type="nucleotide sequence ID" value="NZ_JACRYL010000005.1"/>
</dbReference>
<keyword evidence="1" id="KW-0812">Transmembrane</keyword>
<protein>
    <submittedName>
        <fullName evidence="2">Uncharacterized protein</fullName>
    </submittedName>
</protein>
<evidence type="ECO:0000313" key="2">
    <source>
        <dbReference type="EMBL" id="MBC6110219.1"/>
    </source>
</evidence>
<evidence type="ECO:0000256" key="1">
    <source>
        <dbReference type="SAM" id="Phobius"/>
    </source>
</evidence>
<dbReference type="Proteomes" id="UP000652755">
    <property type="component" value="Unassembled WGS sequence"/>
</dbReference>